<name>A0A8S5LQT8_9CAUD</name>
<proteinExistence type="predicted"/>
<sequence length="226" mass="27685">MFKFFRKKKRVRVIKCSNLFKLQKVEGLDNSYNITISSYLQNFQVRVQSILNELHIYDDRVWIEAYREYQKHYKVYDRVPDLLLYKIPVLFALSYPEIKTKTDKDFTFRYYIPDQSYYEALPDEFKLGWIENEFKTMYSRIYGYLPERKVTIDEYIQIIRFNYCKNWDILRSNTSSIHNYFDECMDIIMSFIDEDCLVTVSNIIERWAEEIQEKLLTLKNNRDEQI</sequence>
<evidence type="ECO:0000313" key="1">
    <source>
        <dbReference type="EMBL" id="DAD72396.1"/>
    </source>
</evidence>
<dbReference type="EMBL" id="BK015898">
    <property type="protein sequence ID" value="DAD72396.1"/>
    <property type="molecule type" value="Genomic_DNA"/>
</dbReference>
<reference evidence="1" key="1">
    <citation type="journal article" date="2021" name="Proc. Natl. Acad. Sci. U.S.A.">
        <title>A Catalog of Tens of Thousands of Viruses from Human Metagenomes Reveals Hidden Associations with Chronic Diseases.</title>
        <authorList>
            <person name="Tisza M.J."/>
            <person name="Buck C.B."/>
        </authorList>
    </citation>
    <scope>NUCLEOTIDE SEQUENCE</scope>
    <source>
        <strain evidence="1">CtfJc17</strain>
    </source>
</reference>
<accession>A0A8S5LQT8</accession>
<protein>
    <submittedName>
        <fullName evidence="1">Uncharacterized protein</fullName>
    </submittedName>
</protein>
<organism evidence="1">
    <name type="scientific">Myoviridae sp. ctfJc17</name>
    <dbReference type="NCBI Taxonomy" id="2827612"/>
    <lineage>
        <taxon>Viruses</taxon>
        <taxon>Duplodnaviria</taxon>
        <taxon>Heunggongvirae</taxon>
        <taxon>Uroviricota</taxon>
        <taxon>Caudoviricetes</taxon>
    </lineage>
</organism>